<feature type="region of interest" description="Disordered" evidence="1">
    <location>
        <begin position="133"/>
        <end position="166"/>
    </location>
</feature>
<feature type="compositionally biased region" description="Basic and acidic residues" evidence="1">
    <location>
        <begin position="71"/>
        <end position="89"/>
    </location>
</feature>
<evidence type="ECO:0000313" key="2">
    <source>
        <dbReference type="EMBL" id="ODA14360.1"/>
    </source>
</evidence>
<dbReference type="RefSeq" id="WP_068885502.1">
    <property type="nucleotide sequence ID" value="NZ_CBCRUU010000003.1"/>
</dbReference>
<organism evidence="2 3">
    <name type="scientific">Acinetobacter celticus</name>
    <dbReference type="NCBI Taxonomy" id="1891224"/>
    <lineage>
        <taxon>Bacteria</taxon>
        <taxon>Pseudomonadati</taxon>
        <taxon>Pseudomonadota</taxon>
        <taxon>Gammaproteobacteria</taxon>
        <taxon>Moraxellales</taxon>
        <taxon>Moraxellaceae</taxon>
        <taxon>Acinetobacter</taxon>
    </lineage>
</organism>
<dbReference type="AlphaFoldDB" id="A0A1C3D066"/>
<keyword evidence="3" id="KW-1185">Reference proteome</keyword>
<feature type="region of interest" description="Disordered" evidence="1">
    <location>
        <begin position="60"/>
        <end position="119"/>
    </location>
</feature>
<evidence type="ECO:0000313" key="3">
    <source>
        <dbReference type="Proteomes" id="UP000186553"/>
    </source>
</evidence>
<feature type="compositionally biased region" description="Basic and acidic residues" evidence="1">
    <location>
        <begin position="96"/>
        <end position="109"/>
    </location>
</feature>
<dbReference type="SUPFAM" id="SSF74653">
    <property type="entry name" value="TolA/TonB C-terminal domain"/>
    <property type="match status" value="1"/>
</dbReference>
<dbReference type="STRING" id="1891224.BBP83_00655"/>
<name>A0A1C3D066_9GAMM</name>
<dbReference type="OrthoDB" id="9792439at2"/>
<feature type="compositionally biased region" description="Pro residues" evidence="1">
    <location>
        <begin position="139"/>
        <end position="158"/>
    </location>
</feature>
<sequence>MSQSSTPMIQAPNPMKKKVITALAVVAIGHMGLLWAVGHMKTPELKPIKKDPIQVRFVQLEEVPKPLPPKPKAEPKKEPPKPKEVKIVEKPLPPPKKVEKVQQVKKADSPKPAVKPAETPIKSSVVSTVVSETKVAKPEPAPVTPPAPVAPPTPPGPKSPSMGDGVSWLKKPKVSFAPGELKVSCSLVVVIGANEQGNITSTSVKNSNCSPAVERKVASSVKRSGTLTKYVENGVAYPLANVEAPFNFQLK</sequence>
<accession>A0A1C3D066</accession>
<protein>
    <submittedName>
        <fullName evidence="2">TonB-dependent receptor</fullName>
    </submittedName>
</protein>
<dbReference type="Proteomes" id="UP000186553">
    <property type="component" value="Unassembled WGS sequence"/>
</dbReference>
<dbReference type="EMBL" id="MBDL01000001">
    <property type="protein sequence ID" value="ODA14360.1"/>
    <property type="molecule type" value="Genomic_DNA"/>
</dbReference>
<reference evidence="2 3" key="1">
    <citation type="submission" date="2016-07" db="EMBL/GenBank/DDBJ databases">
        <title>Acinetobacter sp. ANC 4603.</title>
        <authorList>
            <person name="Radolfova-Krizova L."/>
            <person name="Nemec A."/>
        </authorList>
    </citation>
    <scope>NUCLEOTIDE SEQUENCE [LARGE SCALE GENOMIC DNA]</scope>
    <source>
        <strain evidence="2 3">ANC 4603</strain>
    </source>
</reference>
<proteinExistence type="predicted"/>
<evidence type="ECO:0000256" key="1">
    <source>
        <dbReference type="SAM" id="MobiDB-lite"/>
    </source>
</evidence>
<comment type="caution">
    <text evidence="2">The sequence shown here is derived from an EMBL/GenBank/DDBJ whole genome shotgun (WGS) entry which is preliminary data.</text>
</comment>
<keyword evidence="2" id="KW-0675">Receptor</keyword>
<gene>
    <name evidence="2" type="ORF">BBP83_00655</name>
</gene>